<evidence type="ECO:0000313" key="2">
    <source>
        <dbReference type="Proteomes" id="UP000789508"/>
    </source>
</evidence>
<dbReference type="EMBL" id="CAJVPS010000286">
    <property type="protein sequence ID" value="CAG8473637.1"/>
    <property type="molecule type" value="Genomic_DNA"/>
</dbReference>
<accession>A0A9N8W7L0</accession>
<dbReference type="AlphaFoldDB" id="A0A9N8W7L0"/>
<organism evidence="1 2">
    <name type="scientific">Ambispora leptoticha</name>
    <dbReference type="NCBI Taxonomy" id="144679"/>
    <lineage>
        <taxon>Eukaryota</taxon>
        <taxon>Fungi</taxon>
        <taxon>Fungi incertae sedis</taxon>
        <taxon>Mucoromycota</taxon>
        <taxon>Glomeromycotina</taxon>
        <taxon>Glomeromycetes</taxon>
        <taxon>Archaeosporales</taxon>
        <taxon>Ambisporaceae</taxon>
        <taxon>Ambispora</taxon>
    </lineage>
</organism>
<dbReference type="Proteomes" id="UP000789508">
    <property type="component" value="Unassembled WGS sequence"/>
</dbReference>
<evidence type="ECO:0000313" key="1">
    <source>
        <dbReference type="EMBL" id="CAG8473637.1"/>
    </source>
</evidence>
<name>A0A9N8W7L0_9GLOM</name>
<sequence length="62" mass="6995">MGVATSFCLVLWDLDSTSDKEFPESELLSEELLLKVFVSEPESIATLLTLPLFLDLLFDLFL</sequence>
<protein>
    <submittedName>
        <fullName evidence="1">12107_t:CDS:1</fullName>
    </submittedName>
</protein>
<reference evidence="1" key="1">
    <citation type="submission" date="2021-06" db="EMBL/GenBank/DDBJ databases">
        <authorList>
            <person name="Kallberg Y."/>
            <person name="Tangrot J."/>
            <person name="Rosling A."/>
        </authorList>
    </citation>
    <scope>NUCLEOTIDE SEQUENCE</scope>
    <source>
        <strain evidence="1">FL130A</strain>
    </source>
</reference>
<comment type="caution">
    <text evidence="1">The sequence shown here is derived from an EMBL/GenBank/DDBJ whole genome shotgun (WGS) entry which is preliminary data.</text>
</comment>
<gene>
    <name evidence="1" type="ORF">ALEPTO_LOCUS2133</name>
</gene>
<proteinExistence type="predicted"/>
<keyword evidence="2" id="KW-1185">Reference proteome</keyword>